<comment type="caution">
    <text evidence="2">The sequence shown here is derived from an EMBL/GenBank/DDBJ whole genome shotgun (WGS) entry which is preliminary data.</text>
</comment>
<keyword evidence="1" id="KW-0732">Signal</keyword>
<accession>A0A8T0BH18</accession>
<gene>
    <name evidence="2" type="ORF">HF521_019613</name>
</gene>
<evidence type="ECO:0008006" key="4">
    <source>
        <dbReference type="Google" id="ProtNLM"/>
    </source>
</evidence>
<proteinExistence type="predicted"/>
<dbReference type="GO" id="GO:0007166">
    <property type="term" value="P:cell surface receptor signaling pathway"/>
    <property type="evidence" value="ECO:0007669"/>
    <property type="project" value="TreeGrafter"/>
</dbReference>
<protein>
    <recommendedName>
        <fullName evidence="4">Three-finger toxin</fullName>
    </recommendedName>
</protein>
<evidence type="ECO:0000313" key="3">
    <source>
        <dbReference type="Proteomes" id="UP000606274"/>
    </source>
</evidence>
<dbReference type="GO" id="GO:0051427">
    <property type="term" value="F:hormone receptor binding"/>
    <property type="evidence" value="ECO:0007669"/>
    <property type="project" value="TreeGrafter"/>
</dbReference>
<name>A0A8T0BH18_SILME</name>
<keyword evidence="3" id="KW-1185">Reference proteome</keyword>
<dbReference type="GO" id="GO:0005615">
    <property type="term" value="C:extracellular space"/>
    <property type="evidence" value="ECO:0007669"/>
    <property type="project" value="TreeGrafter"/>
</dbReference>
<dbReference type="PANTHER" id="PTHR31129">
    <property type="entry name" value="GLYCOPROTEIN HORMONE ALPHA-2"/>
    <property type="match status" value="1"/>
</dbReference>
<evidence type="ECO:0000313" key="2">
    <source>
        <dbReference type="EMBL" id="KAF7706359.1"/>
    </source>
</evidence>
<dbReference type="AlphaFoldDB" id="A0A8T0BH18"/>
<dbReference type="InterPro" id="IPR029034">
    <property type="entry name" value="Cystine-knot_cytokine"/>
</dbReference>
<feature type="chain" id="PRO_5035812444" description="Three-finger toxin" evidence="1">
    <location>
        <begin position="24"/>
        <end position="99"/>
    </location>
</feature>
<evidence type="ECO:0000256" key="1">
    <source>
        <dbReference type="SAM" id="SignalP"/>
    </source>
</evidence>
<dbReference type="EMBL" id="JABFDY010000006">
    <property type="protein sequence ID" value="KAF7706359.1"/>
    <property type="molecule type" value="Genomic_DNA"/>
</dbReference>
<organism evidence="2 3">
    <name type="scientific">Silurus meridionalis</name>
    <name type="common">Southern catfish</name>
    <name type="synonym">Silurus soldatovi meridionalis</name>
    <dbReference type="NCBI Taxonomy" id="175797"/>
    <lineage>
        <taxon>Eukaryota</taxon>
        <taxon>Metazoa</taxon>
        <taxon>Chordata</taxon>
        <taxon>Craniata</taxon>
        <taxon>Vertebrata</taxon>
        <taxon>Euteleostomi</taxon>
        <taxon>Actinopterygii</taxon>
        <taxon>Neopterygii</taxon>
        <taxon>Teleostei</taxon>
        <taxon>Ostariophysi</taxon>
        <taxon>Siluriformes</taxon>
        <taxon>Siluridae</taxon>
        <taxon>Silurus</taxon>
    </lineage>
</organism>
<dbReference type="PANTHER" id="PTHR31129:SF2">
    <property type="entry name" value="GLYCOPROTEIN HORMONE ALPHA-2"/>
    <property type="match status" value="1"/>
</dbReference>
<reference evidence="2" key="1">
    <citation type="submission" date="2020-08" db="EMBL/GenBank/DDBJ databases">
        <title>Chromosome-level assembly of Southern catfish (Silurus meridionalis) provides insights into visual adaptation to the nocturnal and benthic lifestyles.</title>
        <authorList>
            <person name="Zhang Y."/>
            <person name="Wang D."/>
            <person name="Peng Z."/>
        </authorList>
    </citation>
    <scope>NUCLEOTIDE SEQUENCE</scope>
    <source>
        <strain evidence="2">SWU-2019-XX</strain>
        <tissue evidence="2">Muscle</tissue>
    </source>
</reference>
<dbReference type="InterPro" id="IPR052680">
    <property type="entry name" value="Glyco_Hormone_Alpha"/>
</dbReference>
<dbReference type="Proteomes" id="UP000606274">
    <property type="component" value="Unassembled WGS sequence"/>
</dbReference>
<dbReference type="Gene3D" id="2.10.90.10">
    <property type="entry name" value="Cystine-knot cytokines"/>
    <property type="match status" value="1"/>
</dbReference>
<sequence length="99" mass="10882">FACVADVMLLVLLTVLLITFSWSSNGLGPGCHFYCVWLTHTKRGMCKGAHMVYACVGYCDSSAFSLCYSVLPTFNFMHNITSVSCCSTIGKAIKKLRCH</sequence>
<feature type="signal peptide" evidence="1">
    <location>
        <begin position="1"/>
        <end position="23"/>
    </location>
</feature>
<feature type="non-terminal residue" evidence="2">
    <location>
        <position position="1"/>
    </location>
</feature>
<feature type="non-terminal residue" evidence="2">
    <location>
        <position position="99"/>
    </location>
</feature>